<dbReference type="Proteomes" id="UP000836841">
    <property type="component" value="Chromosome 3"/>
</dbReference>
<proteinExistence type="predicted"/>
<protein>
    <submittedName>
        <fullName evidence="1">Uncharacterized protein</fullName>
    </submittedName>
</protein>
<gene>
    <name evidence="1" type="ORF">TAV2_LOCUS9276</name>
</gene>
<reference evidence="1 2" key="1">
    <citation type="submission" date="2022-03" db="EMBL/GenBank/DDBJ databases">
        <authorList>
            <person name="Nunn A."/>
            <person name="Chopra R."/>
            <person name="Nunn A."/>
            <person name="Contreras Garrido A."/>
        </authorList>
    </citation>
    <scope>NUCLEOTIDE SEQUENCE [LARGE SCALE GENOMIC DNA]</scope>
</reference>
<evidence type="ECO:0000313" key="2">
    <source>
        <dbReference type="Proteomes" id="UP000836841"/>
    </source>
</evidence>
<name>A0AAU9RVE7_THLAR</name>
<evidence type="ECO:0000313" key="1">
    <source>
        <dbReference type="EMBL" id="CAH2051974.1"/>
    </source>
</evidence>
<feature type="non-terminal residue" evidence="1">
    <location>
        <position position="1"/>
    </location>
</feature>
<keyword evidence="2" id="KW-1185">Reference proteome</keyword>
<dbReference type="AlphaFoldDB" id="A0AAU9RVE7"/>
<accession>A0AAU9RVE7</accession>
<organism evidence="1 2">
    <name type="scientific">Thlaspi arvense</name>
    <name type="common">Field penny-cress</name>
    <dbReference type="NCBI Taxonomy" id="13288"/>
    <lineage>
        <taxon>Eukaryota</taxon>
        <taxon>Viridiplantae</taxon>
        <taxon>Streptophyta</taxon>
        <taxon>Embryophyta</taxon>
        <taxon>Tracheophyta</taxon>
        <taxon>Spermatophyta</taxon>
        <taxon>Magnoliopsida</taxon>
        <taxon>eudicotyledons</taxon>
        <taxon>Gunneridae</taxon>
        <taxon>Pentapetalae</taxon>
        <taxon>rosids</taxon>
        <taxon>malvids</taxon>
        <taxon>Brassicales</taxon>
        <taxon>Brassicaceae</taxon>
        <taxon>Thlaspideae</taxon>
        <taxon>Thlaspi</taxon>
    </lineage>
</organism>
<dbReference type="EMBL" id="OU466859">
    <property type="protein sequence ID" value="CAH2051974.1"/>
    <property type="molecule type" value="Genomic_DNA"/>
</dbReference>
<sequence length="94" mass="10426">MQIYLENLLGTERYRNPCNFVDMLMTSQNLFQNVGKTGSGSVGTQMVRSDFTSFFGVPSSGLEESTRKESNIVNILDDGSDGDKLALVEFFCLL</sequence>